<sequence length="455" mass="51882">MAEIEALIHQRAEETGSRVKVIRIYSRGQIPDITPDGSLVITGSANVRADIEALPTTYIKGHVVALVTHEGLKMADLSGFTGWSLTIDETPSIWDRQTINVSLESTASHFAAHYALKQLTPTRFQIVLRDDLDPQTAKTMSADDMARTASVLHARVLSDRVSVTTDIGSWSEIVERKALSWSSIWSPEQLPVFDHVHVLANDFDHSVTFQIFRKRWPELVWERLDRPTRRRYEHRDVVIRYHADAHEASRSLFSSERGQRHLRMIALDLAAQFSPTNHMWTCNSRDEPLFNYPDRDQGAIAPGVKLSPRQQGSNRFQSINNATIIYTAKPDNTDIAMFEEIGLDPQYITDSRERETIVQFSTRTSVRDAASTATVTITVYDREQAEHLERYFLRTGYCRPTLQLVDLGFAGYVHNSTAGRPRTVRTAEQTKARDDKRREQARLRKQAQRQRQKAA</sequence>
<protein>
    <submittedName>
        <fullName evidence="2">Uncharacterized protein</fullName>
    </submittedName>
</protein>
<comment type="caution">
    <text evidence="2">The sequence shown here is derived from an EMBL/GenBank/DDBJ whole genome shotgun (WGS) entry which is preliminary data.</text>
</comment>
<feature type="compositionally biased region" description="Basic residues" evidence="1">
    <location>
        <begin position="443"/>
        <end position="455"/>
    </location>
</feature>
<evidence type="ECO:0000313" key="2">
    <source>
        <dbReference type="EMBL" id="MYL98393.1"/>
    </source>
</evidence>
<feature type="region of interest" description="Disordered" evidence="1">
    <location>
        <begin position="420"/>
        <end position="455"/>
    </location>
</feature>
<dbReference type="EMBL" id="WVTD01000007">
    <property type="protein sequence ID" value="MYL98393.1"/>
    <property type="molecule type" value="Genomic_DNA"/>
</dbReference>
<dbReference type="AlphaFoldDB" id="A0A7X4K8K1"/>
<feature type="compositionally biased region" description="Basic and acidic residues" evidence="1">
    <location>
        <begin position="428"/>
        <end position="442"/>
    </location>
</feature>
<organism evidence="2 3">
    <name type="scientific">Novosphingobium silvae</name>
    <dbReference type="NCBI Taxonomy" id="2692619"/>
    <lineage>
        <taxon>Bacteria</taxon>
        <taxon>Pseudomonadati</taxon>
        <taxon>Pseudomonadota</taxon>
        <taxon>Alphaproteobacteria</taxon>
        <taxon>Sphingomonadales</taxon>
        <taxon>Sphingomonadaceae</taxon>
        <taxon>Novosphingobium</taxon>
    </lineage>
</organism>
<dbReference type="Proteomes" id="UP000465810">
    <property type="component" value="Unassembled WGS sequence"/>
</dbReference>
<gene>
    <name evidence="2" type="ORF">GR702_11525</name>
</gene>
<reference evidence="2 3" key="1">
    <citation type="submission" date="2019-12" db="EMBL/GenBank/DDBJ databases">
        <authorList>
            <person name="Feng G."/>
            <person name="Zhu H."/>
        </authorList>
    </citation>
    <scope>NUCLEOTIDE SEQUENCE [LARGE SCALE GENOMIC DNA]</scope>
    <source>
        <strain evidence="2 3">FGD1</strain>
    </source>
</reference>
<dbReference type="RefSeq" id="WP_160986026.1">
    <property type="nucleotide sequence ID" value="NZ_WVTD01000007.1"/>
</dbReference>
<keyword evidence="3" id="KW-1185">Reference proteome</keyword>
<evidence type="ECO:0000256" key="1">
    <source>
        <dbReference type="SAM" id="MobiDB-lite"/>
    </source>
</evidence>
<accession>A0A7X4K8K1</accession>
<proteinExistence type="predicted"/>
<evidence type="ECO:0000313" key="3">
    <source>
        <dbReference type="Proteomes" id="UP000465810"/>
    </source>
</evidence>
<name>A0A7X4K8K1_9SPHN</name>